<dbReference type="Gene3D" id="3.30.70.270">
    <property type="match status" value="1"/>
</dbReference>
<dbReference type="GO" id="GO:1902201">
    <property type="term" value="P:negative regulation of bacterial-type flagellum-dependent cell motility"/>
    <property type="evidence" value="ECO:0007669"/>
    <property type="project" value="TreeGrafter"/>
</dbReference>
<organism evidence="3 4">
    <name type="scientific">Petropleomorpha daqingensis</name>
    <dbReference type="NCBI Taxonomy" id="2026353"/>
    <lineage>
        <taxon>Bacteria</taxon>
        <taxon>Bacillati</taxon>
        <taxon>Actinomycetota</taxon>
        <taxon>Actinomycetes</taxon>
        <taxon>Geodermatophilales</taxon>
        <taxon>Geodermatophilaceae</taxon>
        <taxon>Petropleomorpha</taxon>
    </lineage>
</organism>
<keyword evidence="1" id="KW-0472">Membrane</keyword>
<feature type="domain" description="GGDEF" evidence="2">
    <location>
        <begin position="245"/>
        <end position="371"/>
    </location>
</feature>
<dbReference type="PANTHER" id="PTHR45138">
    <property type="entry name" value="REGULATORY COMPONENTS OF SENSORY TRANSDUCTION SYSTEM"/>
    <property type="match status" value="1"/>
</dbReference>
<feature type="transmembrane region" description="Helical" evidence="1">
    <location>
        <begin position="148"/>
        <end position="172"/>
    </location>
</feature>
<dbReference type="PANTHER" id="PTHR45138:SF9">
    <property type="entry name" value="DIGUANYLATE CYCLASE DGCM-RELATED"/>
    <property type="match status" value="1"/>
</dbReference>
<dbReference type="InterPro" id="IPR029787">
    <property type="entry name" value="Nucleotide_cyclase"/>
</dbReference>
<dbReference type="Proteomes" id="UP000541969">
    <property type="component" value="Unassembled WGS sequence"/>
</dbReference>
<proteinExistence type="predicted"/>
<dbReference type="GO" id="GO:0005886">
    <property type="term" value="C:plasma membrane"/>
    <property type="evidence" value="ECO:0007669"/>
    <property type="project" value="TreeGrafter"/>
</dbReference>
<dbReference type="GO" id="GO:0043709">
    <property type="term" value="P:cell adhesion involved in single-species biofilm formation"/>
    <property type="evidence" value="ECO:0007669"/>
    <property type="project" value="TreeGrafter"/>
</dbReference>
<comment type="caution">
    <text evidence="3">The sequence shown here is derived from an EMBL/GenBank/DDBJ whole genome shotgun (WGS) entry which is preliminary data.</text>
</comment>
<protein>
    <submittedName>
        <fullName evidence="3">Diguanylate cyclase (GGDEF)-like protein</fullName>
    </submittedName>
</protein>
<reference evidence="3 4" key="1">
    <citation type="submission" date="2020-07" db="EMBL/GenBank/DDBJ databases">
        <title>Sequencing the genomes of 1000 actinobacteria strains.</title>
        <authorList>
            <person name="Klenk H.-P."/>
        </authorList>
    </citation>
    <scope>NUCLEOTIDE SEQUENCE [LARGE SCALE GENOMIC DNA]</scope>
    <source>
        <strain evidence="3 4">DSM 104001</strain>
    </source>
</reference>
<dbReference type="PROSITE" id="PS50887">
    <property type="entry name" value="GGDEF"/>
    <property type="match status" value="1"/>
</dbReference>
<dbReference type="Pfam" id="PF00990">
    <property type="entry name" value="GGDEF"/>
    <property type="match status" value="1"/>
</dbReference>
<feature type="transmembrane region" description="Helical" evidence="1">
    <location>
        <begin position="109"/>
        <end position="128"/>
    </location>
</feature>
<feature type="transmembrane region" description="Helical" evidence="1">
    <location>
        <begin position="74"/>
        <end position="97"/>
    </location>
</feature>
<dbReference type="EMBL" id="JACBZT010000001">
    <property type="protein sequence ID" value="NYJ07418.1"/>
    <property type="molecule type" value="Genomic_DNA"/>
</dbReference>
<gene>
    <name evidence="3" type="ORF">GGQ55_003696</name>
</gene>
<dbReference type="SUPFAM" id="SSF55073">
    <property type="entry name" value="Nucleotide cyclase"/>
    <property type="match status" value="1"/>
</dbReference>
<dbReference type="NCBIfam" id="TIGR00254">
    <property type="entry name" value="GGDEF"/>
    <property type="match status" value="1"/>
</dbReference>
<dbReference type="FunFam" id="3.30.70.270:FF:000001">
    <property type="entry name" value="Diguanylate cyclase domain protein"/>
    <property type="match status" value="1"/>
</dbReference>
<feature type="transmembrane region" description="Helical" evidence="1">
    <location>
        <begin position="50"/>
        <end position="68"/>
    </location>
</feature>
<evidence type="ECO:0000313" key="4">
    <source>
        <dbReference type="Proteomes" id="UP000541969"/>
    </source>
</evidence>
<dbReference type="InterPro" id="IPR000160">
    <property type="entry name" value="GGDEF_dom"/>
</dbReference>
<dbReference type="RefSeq" id="WP_179719258.1">
    <property type="nucleotide sequence ID" value="NZ_JACBZT010000001.1"/>
</dbReference>
<keyword evidence="1" id="KW-1133">Transmembrane helix</keyword>
<evidence type="ECO:0000256" key="1">
    <source>
        <dbReference type="SAM" id="Phobius"/>
    </source>
</evidence>
<evidence type="ECO:0000259" key="2">
    <source>
        <dbReference type="PROSITE" id="PS50887"/>
    </source>
</evidence>
<dbReference type="InterPro" id="IPR050469">
    <property type="entry name" value="Diguanylate_Cyclase"/>
</dbReference>
<dbReference type="SMART" id="SM00267">
    <property type="entry name" value="GGDEF"/>
    <property type="match status" value="1"/>
</dbReference>
<dbReference type="GO" id="GO:0052621">
    <property type="term" value="F:diguanylate cyclase activity"/>
    <property type="evidence" value="ECO:0007669"/>
    <property type="project" value="TreeGrafter"/>
</dbReference>
<sequence length="371" mass="39278">MDRTAAGDRRATDAQPRVHRRLGAALRAALYRRLAEDDDRAAYWVRHVRIGVLLTETACAVSLGYVLLTDTAAHASLVVHCLLAVAAFGTPGLLLLPLATWMRDSRGSLLFYGWSLAVTVIVAGVSRIDGGSSSPLYSLLFLTLAYMALAYPPAGVVVTGTLMAGTYVFVVAPPHITLSVLYIAVIMGAFTTACAMASANSWDAYERQIQLLRAHQALASTDPLTGCSNRRAFLSRLETAVEETTPTVVCLVDLDGFKGVNDRGGHAEGDRVLQQVTAALNAAVRESDTVARLGGDEFAVLAEVTTVLPAADLAERLRQAVAFVGQHCGVTASVGVTEVVPGDDVHDLLFRADAAMYRAKTAGGNRVTAPA</sequence>
<name>A0A853CMD6_9ACTN</name>
<dbReference type="AlphaFoldDB" id="A0A853CMD6"/>
<keyword evidence="1" id="KW-0812">Transmembrane</keyword>
<dbReference type="CDD" id="cd01949">
    <property type="entry name" value="GGDEF"/>
    <property type="match status" value="1"/>
</dbReference>
<feature type="transmembrane region" description="Helical" evidence="1">
    <location>
        <begin position="179"/>
        <end position="199"/>
    </location>
</feature>
<dbReference type="InterPro" id="IPR043128">
    <property type="entry name" value="Rev_trsase/Diguanyl_cyclase"/>
</dbReference>
<evidence type="ECO:0000313" key="3">
    <source>
        <dbReference type="EMBL" id="NYJ07418.1"/>
    </source>
</evidence>
<keyword evidence="4" id="KW-1185">Reference proteome</keyword>
<accession>A0A853CMD6</accession>